<reference evidence="1" key="4">
    <citation type="submission" date="2025-08" db="UniProtKB">
        <authorList>
            <consortium name="Ensembl"/>
        </authorList>
    </citation>
    <scope>IDENTIFICATION</scope>
</reference>
<dbReference type="VEuPathDB" id="HostDB:ENSG00000168301"/>
<dbReference type="OpenTargets" id="ENSG00000168301"/>
<dbReference type="ChiTaRS" id="KCTD6">
    <property type="organism name" value="human"/>
</dbReference>
<dbReference type="Antibodypedia" id="15221">
    <property type="antibodies" value="137 antibodies from 20 providers"/>
</dbReference>
<dbReference type="HGNC" id="HGNC:22235">
    <property type="gene designation" value="KCTD6"/>
</dbReference>
<feature type="non-terminal residue" evidence="1">
    <location>
        <position position="9"/>
    </location>
</feature>
<sequence length="9" mass="1088">MDNGDWGYM</sequence>
<dbReference type="ExpressionAtlas" id="A0A1D5RMQ6">
    <property type="expression patterns" value="baseline and differential"/>
</dbReference>
<keyword evidence="2" id="KW-1185">Reference proteome</keyword>
<accession>A0A1D5RMQ6</accession>
<evidence type="ECO:0000313" key="1">
    <source>
        <dbReference type="Ensembl" id="ENSP00000418999.1"/>
    </source>
</evidence>
<reference evidence="1 2" key="1">
    <citation type="journal article" date="2001" name="Nature">
        <title>Initial sequencing and analysis of the human genome.</title>
        <authorList>
            <consortium name="International Human Genome Sequencing Consortium"/>
            <person name="Lander E.S."/>
            <person name="Linton L.M."/>
            <person name="Birren B."/>
            <person name="Nusbaum C."/>
            <person name="Zody M.C."/>
            <person name="Baldwin J."/>
            <person name="Devon K."/>
            <person name="Dewar K."/>
            <person name="Doyle M."/>
            <person name="FitzHugh W."/>
            <person name="Funke R."/>
            <person name="Gage D."/>
            <person name="Harris K."/>
            <person name="Heaford A."/>
            <person name="Howland J."/>
            <person name="Kann L."/>
            <person name="Lehoczky J."/>
            <person name="LeVine R."/>
            <person name="McEwan P."/>
            <person name="McKernan K."/>
            <person name="Meldrim J."/>
            <person name="Mesirov J.P."/>
            <person name="Miranda C."/>
            <person name="Morris W."/>
            <person name="Naylor J."/>
            <person name="Raymond C."/>
            <person name="Rosetti M."/>
            <person name="Santos R."/>
            <person name="Sheridan A."/>
            <person name="Sougnez C."/>
            <person name="Stange-Thomann N."/>
            <person name="Stojanovic N."/>
            <person name="Subramanian A."/>
            <person name="Wyman D."/>
            <person name="Rogers J."/>
            <person name="Sulston J."/>
            <person name="Ainscough R."/>
            <person name="Beck S."/>
            <person name="Bentley D."/>
            <person name="Burton J."/>
            <person name="Clee C."/>
            <person name="Carter N."/>
            <person name="Coulson A."/>
            <person name="Deadman R."/>
            <person name="Deloukas P."/>
            <person name="Dunham A."/>
            <person name="Dunham I."/>
            <person name="Durbin R."/>
            <person name="French L."/>
            <person name="Grafham D."/>
            <person name="Gregory S."/>
            <person name="Hubbard T."/>
            <person name="Humphray S."/>
            <person name="Hunt A."/>
            <person name="Jones M."/>
            <person name="Lloyd C."/>
            <person name="McMurray A."/>
            <person name="Matthews L."/>
            <person name="Mercer S."/>
            <person name="Milne S."/>
            <person name="Mullikin J.C."/>
            <person name="Mungall A."/>
            <person name="Plumb R."/>
            <person name="Ross M."/>
            <person name="Shownkeen R."/>
            <person name="Sims S."/>
            <person name="Waterston R.H."/>
            <person name="Wilson R.K."/>
            <person name="Hillier L.W."/>
            <person name="McPherson J.D."/>
            <person name="Marra M.A."/>
            <person name="Mardis E.R."/>
            <person name="Fulton L.A."/>
            <person name="Chinwalla A.T."/>
            <person name="Pepin K.H."/>
            <person name="Gish W.R."/>
            <person name="Chissoe S.L."/>
            <person name="Wendl M.C."/>
            <person name="Delehaunty K.D."/>
            <person name="Miner T.L."/>
            <person name="Delehaunty A."/>
            <person name="Kramer J.B."/>
            <person name="Cook L.L."/>
            <person name="Fulton R.S."/>
            <person name="Johnson D.L."/>
            <person name="Minx P.J."/>
            <person name="Clifton S.W."/>
            <person name="Hawkins T."/>
            <person name="Branscomb E."/>
            <person name="Predki P."/>
            <person name="Richardson P."/>
            <person name="Wenning S."/>
            <person name="Slezak T."/>
            <person name="Doggett N."/>
            <person name="Cheng J.F."/>
            <person name="Olsen A."/>
            <person name="Lucas S."/>
            <person name="Elkin C."/>
            <person name="Uberbacher E."/>
            <person name="Frazier M."/>
            <person name="Gibbs R.A."/>
            <person name="Muzny D.M."/>
            <person name="Scherer S.E."/>
            <person name="Bouck J.B."/>
            <person name="Sodergren E.J."/>
            <person name="Worley K.C."/>
            <person name="Rives C.M."/>
            <person name="Gorrell J.H."/>
            <person name="Metzker M.L."/>
            <person name="Naylor S.L."/>
            <person name="Kucherlapati R.S."/>
            <person name="Nelson D.L."/>
            <person name="Weinstock G.M."/>
            <person name="Sakaki Y."/>
            <person name="Fujiyama A."/>
            <person name="Hattori M."/>
            <person name="Yada T."/>
            <person name="Toyoda A."/>
            <person name="Itoh T."/>
            <person name="Kawagoe C."/>
            <person name="Watanabe H."/>
            <person name="Totoki Y."/>
            <person name="Taylor T."/>
            <person name="Weissenbach J."/>
            <person name="Heilig R."/>
            <person name="Saurin W."/>
            <person name="Artiguenave F."/>
            <person name="Brottier P."/>
            <person name="Bruls T."/>
            <person name="Pelletier E."/>
            <person name="Robert C."/>
            <person name="Wincker P."/>
            <person name="Smith D.R."/>
            <person name="Doucette-Stamm L."/>
            <person name="Rubenfield M."/>
            <person name="Weinstock K."/>
            <person name="Lee H.M."/>
            <person name="Dubois J."/>
            <person name="Rosenthal A."/>
            <person name="Platzer M."/>
            <person name="Nyakatura G."/>
            <person name="Taudien S."/>
            <person name="Rump A."/>
            <person name="Yang H."/>
            <person name="Yu J."/>
            <person name="Wang J."/>
            <person name="Huang G."/>
            <person name="Gu J."/>
            <person name="Hood L."/>
            <person name="Rowen L."/>
            <person name="Madan A."/>
            <person name="Qin S."/>
            <person name="Davis R.W."/>
            <person name="Federspiel N.A."/>
            <person name="Abola A.P."/>
            <person name="Proctor M.J."/>
            <person name="Myers R.M."/>
            <person name="Schmutz J."/>
            <person name="Dickson M."/>
            <person name="Grimwood J."/>
            <person name="Cox D.R."/>
            <person name="Olson M.V."/>
            <person name="Kaul R."/>
            <person name="Raymond C."/>
            <person name="Shimizu N."/>
            <person name="Kawasaki K."/>
            <person name="Minoshima S."/>
            <person name="Evans G.A."/>
            <person name="Athanasiou M."/>
            <person name="Schultz R."/>
            <person name="Roe B.A."/>
            <person name="Chen F."/>
            <person name="Pan H."/>
            <person name="Ramser J."/>
            <person name="Lehrach H."/>
            <person name="Reinhardt R."/>
            <person name="McCombie W.R."/>
            <person name="de la Bastide M."/>
            <person name="Dedhia N."/>
            <person name="Blocker H."/>
            <person name="Hornischer K."/>
            <person name="Nordsiek G."/>
            <person name="Agarwala R."/>
            <person name="Aravind L."/>
            <person name="Bailey J.A."/>
            <person name="Bateman A."/>
            <person name="Batzoglou S."/>
            <person name="Birney E."/>
            <person name="Bork P."/>
            <person name="Brown D.G."/>
            <person name="Burge C.B."/>
            <person name="Cerutti L."/>
            <person name="Chen H.C."/>
            <person name="Church D."/>
            <person name="Clamp M."/>
            <person name="Copley R.R."/>
            <person name="Doerks T."/>
            <person name="Eddy S.R."/>
            <person name="Eichler E.E."/>
            <person name="Furey T.S."/>
            <person name="Galagan J."/>
            <person name="Gilbert J.G."/>
            <person name="Harmon C."/>
            <person name="Hayashizaki Y."/>
            <person name="Haussler D."/>
            <person name="Hermjakob H."/>
            <person name="Hokamp K."/>
            <person name="Jang W."/>
            <person name="Johnson L.S."/>
            <person name="Jones T.A."/>
            <person name="Kasif S."/>
            <person name="Kaspryzk A."/>
            <person name="Kennedy S."/>
            <person name="Kent W.J."/>
            <person name="Kitts P."/>
            <person name="Koonin E.V."/>
            <person name="Korf I."/>
            <person name="Kulp D."/>
            <person name="Lancet D."/>
            <person name="Lowe T.M."/>
            <person name="McLysaght A."/>
            <person name="Mikkelsen T."/>
            <person name="Moran J.V."/>
            <person name="Mulder N."/>
            <person name="Pollara V.J."/>
            <person name="Ponting C.P."/>
            <person name="Schuler G."/>
            <person name="Schultz J."/>
            <person name="Slater G."/>
            <person name="Smit A.F."/>
            <person name="Stupka E."/>
            <person name="Szustakowski J."/>
            <person name="Thierry-Mieg D."/>
            <person name="Thierry-Mieg J."/>
            <person name="Wagner L."/>
            <person name="Wallis J."/>
            <person name="Wheeler R."/>
            <person name="Williams A."/>
            <person name="Wolf Y.I."/>
            <person name="Wolfe K.H."/>
            <person name="Yang S.P."/>
            <person name="Yeh R.F."/>
            <person name="Collins F."/>
            <person name="Guyer M.S."/>
            <person name="Peterson J."/>
            <person name="Felsenfeld A."/>
            <person name="Wetterstrand K.A."/>
            <person name="Patrinos A."/>
            <person name="Morgan M.J."/>
            <person name="de Jong P."/>
            <person name="Catanese J.J."/>
            <person name="Osoegawa K."/>
            <person name="Shizuya H."/>
            <person name="Choi S."/>
            <person name="Chen Y.J."/>
        </authorList>
    </citation>
    <scope>NUCLEOTIDE SEQUENCE [LARGE SCALE GENOMIC DNA]</scope>
</reference>
<dbReference type="Ensembl" id="ENST00000479179.1">
    <property type="protein sequence ID" value="ENSP00000418999.1"/>
    <property type="gene ID" value="ENSG00000168301.13"/>
</dbReference>
<reference evidence="1 2" key="2">
    <citation type="journal article" date="2004" name="Nature">
        <title>Finishing the euchromatic sequence of the human genome.</title>
        <authorList>
            <consortium name="International Human Genome Sequencing Consortium"/>
        </authorList>
    </citation>
    <scope>NUCLEOTIDE SEQUENCE [LARGE SCALE GENOMIC DNA]</scope>
</reference>
<dbReference type="Ensembl" id="ENST00000479179.1">
    <property type="protein sequence ID" value="ENSP00000418999.1"/>
    <property type="gene ID" value="ENSG00000168301.14"/>
</dbReference>
<protein>
    <submittedName>
        <fullName evidence="1">Potassium channel tetramerization domain containing 6</fullName>
    </submittedName>
</protein>
<dbReference type="EMBL" id="AC116036">
    <property type="status" value="NOT_ANNOTATED_CDS"/>
    <property type="molecule type" value="Genomic_DNA"/>
</dbReference>
<proteinExistence type="predicted"/>
<reference evidence="1" key="5">
    <citation type="submission" date="2025-09" db="UniProtKB">
        <authorList>
            <consortium name="Ensembl"/>
        </authorList>
    </citation>
    <scope>IDENTIFICATION</scope>
</reference>
<evidence type="ECO:0000313" key="2">
    <source>
        <dbReference type="Proteomes" id="UP000005640"/>
    </source>
</evidence>
<dbReference type="OrthoDB" id="2414723at2759"/>
<dbReference type="GeneTree" id="ENSGT00940000157869"/>
<name>A0A1D5RMQ6_HUMAN</name>
<gene>
    <name evidence="1" type="primary">KCTD6</name>
</gene>
<dbReference type="Bgee" id="ENSG00000168301">
    <property type="expression patterns" value="Expressed in pigmented layer of retina and 192 other cell types or tissues"/>
</dbReference>
<dbReference type="Proteomes" id="UP000005640">
    <property type="component" value="Chromosome 3"/>
</dbReference>
<reference evidence="1 2" key="3">
    <citation type="journal article" date="2006" name="Nature">
        <title>The DNA sequence, annotation and analysis of human chromosome 3.</title>
        <authorList>
            <person name="Muzny D.M."/>
            <person name="Scherer S.E."/>
            <person name="Kaul R."/>
            <person name="Wang J."/>
            <person name="Yu J."/>
            <person name="Sudbrak R."/>
            <person name="Buhay C.J."/>
            <person name="Chen R."/>
            <person name="Cree A."/>
            <person name="Ding Y."/>
            <person name="Dugan-Rocha S."/>
            <person name="Gill R."/>
            <person name="Gunaratne P."/>
            <person name="Harris R.A."/>
            <person name="Hawes A.C."/>
            <person name="Hernandez J."/>
            <person name="Hodgson A.V."/>
            <person name="Hume J."/>
            <person name="Jackson A."/>
            <person name="Khan Z.M."/>
            <person name="Kovar-Smith C."/>
            <person name="Lewis L.R."/>
            <person name="Lozado R.J."/>
            <person name="Metzker M.L."/>
            <person name="Milosavljevic A."/>
            <person name="Miner G.R."/>
            <person name="Morgan M.B."/>
            <person name="Nazareth L.V."/>
            <person name="Scott G."/>
            <person name="Sodergren E."/>
            <person name="Song X.Z."/>
            <person name="Steffen D."/>
            <person name="Wei S."/>
            <person name="Wheeler D.A."/>
            <person name="Wright M.W."/>
            <person name="Worley K.C."/>
            <person name="Yuan Y."/>
            <person name="Zhang Z."/>
            <person name="Adams C.Q."/>
            <person name="Ansari-Lari M.A."/>
            <person name="Ayele M."/>
            <person name="Brown M.J."/>
            <person name="Chen G."/>
            <person name="Chen Z."/>
            <person name="Clendenning J."/>
            <person name="Clerc-Blankenburg K.P."/>
            <person name="Chen R."/>
            <person name="Chen Z."/>
            <person name="Davis C."/>
            <person name="Delgado O."/>
            <person name="Dinh H.H."/>
            <person name="Dong W."/>
            <person name="Draper H."/>
            <person name="Ernst S."/>
            <person name="Fu G."/>
            <person name="Gonzalez-Garay M.L."/>
            <person name="Garcia D.K."/>
            <person name="Gillett W."/>
            <person name="Gu J."/>
            <person name="Hao B."/>
            <person name="Haugen E."/>
            <person name="Havlak P."/>
            <person name="He X."/>
            <person name="Hennig S."/>
            <person name="Hu S."/>
            <person name="Huang W."/>
            <person name="Jackson L.R."/>
            <person name="Jacob L.S."/>
            <person name="Kelly S.H."/>
            <person name="Kube M."/>
            <person name="Levy R."/>
            <person name="Li Z."/>
            <person name="Liu B."/>
            <person name="Liu J."/>
            <person name="Liu W."/>
            <person name="Lu J."/>
            <person name="Maheshwari M."/>
            <person name="Nguyen B.V."/>
            <person name="Okwuonu G.O."/>
            <person name="Palmeiri A."/>
            <person name="Pasternak S."/>
            <person name="Perez L.M."/>
            <person name="Phelps K.A."/>
            <person name="Plopper F.J."/>
            <person name="Qiang B."/>
            <person name="Raymond C."/>
            <person name="Rodriguez R."/>
            <person name="Saenphimmachak C."/>
            <person name="Santibanez J."/>
            <person name="Shen H."/>
            <person name="Shen Y."/>
            <person name="Subramanian S."/>
            <person name="Tabor P.E."/>
            <person name="Verduzco D."/>
            <person name="Waldron L."/>
            <person name="Wang J."/>
            <person name="Wang J."/>
            <person name="Wang Q."/>
            <person name="Williams G.A."/>
            <person name="Wong G.K."/>
            <person name="Yao Z."/>
            <person name="Zhang J."/>
            <person name="Zhang X."/>
            <person name="Zhao G."/>
            <person name="Zhou J."/>
            <person name="Zhou Y."/>
            <person name="Nelson D."/>
            <person name="Lehrach H."/>
            <person name="Reinhardt R."/>
            <person name="Naylor S.L."/>
            <person name="Yang H."/>
            <person name="Olson M."/>
            <person name="Weinstock G."/>
            <person name="Gibbs R.A."/>
        </authorList>
    </citation>
    <scope>NUCLEOTIDE SEQUENCE [LARGE SCALE GENOMIC DNA]</scope>
</reference>
<organism evidence="1 2">
    <name type="scientific">Homo sapiens</name>
    <name type="common">Human</name>
    <dbReference type="NCBI Taxonomy" id="9606"/>
    <lineage>
        <taxon>Eukaryota</taxon>
        <taxon>Metazoa</taxon>
        <taxon>Chordata</taxon>
        <taxon>Craniata</taxon>
        <taxon>Vertebrata</taxon>
        <taxon>Euteleostomi</taxon>
        <taxon>Mammalia</taxon>
        <taxon>Eutheria</taxon>
        <taxon>Euarchontoglires</taxon>
        <taxon>Primates</taxon>
        <taxon>Haplorrhini</taxon>
        <taxon>Catarrhini</taxon>
        <taxon>Hominidae</taxon>
        <taxon>Homo</taxon>
    </lineage>
</organism>